<gene>
    <name evidence="2" type="ORF">CCACVL1_02256</name>
    <name evidence="1" type="ORF">CCACVL1_02955</name>
</gene>
<dbReference type="EMBL" id="AWWV01005951">
    <property type="protein sequence ID" value="OMP03805.1"/>
    <property type="molecule type" value="Genomic_DNA"/>
</dbReference>
<keyword evidence="3" id="KW-1185">Reference proteome</keyword>
<dbReference type="Gramene" id="OMP03805">
    <property type="protein sequence ID" value="OMP03805"/>
    <property type="gene ID" value="CCACVL1_02256"/>
</dbReference>
<name>A0A1R3K4H3_COCAP</name>
<reference evidence="1 3" key="1">
    <citation type="submission" date="2013-09" db="EMBL/GenBank/DDBJ databases">
        <title>Corchorus capsularis genome sequencing.</title>
        <authorList>
            <person name="Alam M."/>
            <person name="Haque M.S."/>
            <person name="Islam M.S."/>
            <person name="Emdad E.M."/>
            <person name="Islam M.M."/>
            <person name="Ahmed B."/>
            <person name="Halim A."/>
            <person name="Hossen Q.M.M."/>
            <person name="Hossain M.Z."/>
            <person name="Ahmed R."/>
            <person name="Khan M.M."/>
            <person name="Islam R."/>
            <person name="Rashid M.M."/>
            <person name="Khan S.A."/>
            <person name="Rahman M.S."/>
            <person name="Alam M."/>
        </authorList>
    </citation>
    <scope>NUCLEOTIDE SEQUENCE [LARGE SCALE GENOMIC DNA]</scope>
    <source>
        <strain evidence="3">cv. CVL-1</strain>
        <tissue evidence="1">Whole seedling</tissue>
    </source>
</reference>
<proteinExistence type="predicted"/>
<dbReference type="Proteomes" id="UP000188268">
    <property type="component" value="Unassembled WGS sequence"/>
</dbReference>
<protein>
    <submittedName>
        <fullName evidence="1">Uncharacterized protein</fullName>
    </submittedName>
</protein>
<dbReference type="AlphaFoldDB" id="A0A1R3K4H3"/>
<evidence type="ECO:0000313" key="1">
    <source>
        <dbReference type="EMBL" id="OMP01981.1"/>
    </source>
</evidence>
<dbReference type="EMBL" id="AWWV01006321">
    <property type="protein sequence ID" value="OMP01981.1"/>
    <property type="molecule type" value="Genomic_DNA"/>
</dbReference>
<organism evidence="1 3">
    <name type="scientific">Corchorus capsularis</name>
    <name type="common">Jute</name>
    <dbReference type="NCBI Taxonomy" id="210143"/>
    <lineage>
        <taxon>Eukaryota</taxon>
        <taxon>Viridiplantae</taxon>
        <taxon>Streptophyta</taxon>
        <taxon>Embryophyta</taxon>
        <taxon>Tracheophyta</taxon>
        <taxon>Spermatophyta</taxon>
        <taxon>Magnoliopsida</taxon>
        <taxon>eudicotyledons</taxon>
        <taxon>Gunneridae</taxon>
        <taxon>Pentapetalae</taxon>
        <taxon>rosids</taxon>
        <taxon>malvids</taxon>
        <taxon>Malvales</taxon>
        <taxon>Malvaceae</taxon>
        <taxon>Grewioideae</taxon>
        <taxon>Apeibeae</taxon>
        <taxon>Corchorus</taxon>
    </lineage>
</organism>
<comment type="caution">
    <text evidence="1">The sequence shown here is derived from an EMBL/GenBank/DDBJ whole genome shotgun (WGS) entry which is preliminary data.</text>
</comment>
<accession>A0A1R3K4H3</accession>
<sequence>MAYMEEVRVYESVTVFFYLSSGRATSARSFVRIFASLARHRVADNISILGSESYPKAMAEHKGVGEIAYLLSL</sequence>
<dbReference type="Gramene" id="OMP01981">
    <property type="protein sequence ID" value="OMP01981"/>
    <property type="gene ID" value="CCACVL1_02955"/>
</dbReference>
<evidence type="ECO:0000313" key="2">
    <source>
        <dbReference type="EMBL" id="OMP03805.1"/>
    </source>
</evidence>
<evidence type="ECO:0000313" key="3">
    <source>
        <dbReference type="Proteomes" id="UP000188268"/>
    </source>
</evidence>